<feature type="compositionally biased region" description="Low complexity" evidence="1">
    <location>
        <begin position="34"/>
        <end position="51"/>
    </location>
</feature>
<comment type="caution">
    <text evidence="2">The sequence shown here is derived from an EMBL/GenBank/DDBJ whole genome shotgun (WGS) entry which is preliminary data.</text>
</comment>
<dbReference type="AlphaFoldDB" id="A0A3L6RUM0"/>
<name>A0A3L6RUM0_PANMI</name>
<reference evidence="3" key="1">
    <citation type="journal article" date="2019" name="Nat. Commun.">
        <title>The genome of broomcorn millet.</title>
        <authorList>
            <person name="Zou C."/>
            <person name="Miki D."/>
            <person name="Li D."/>
            <person name="Tang Q."/>
            <person name="Xiao L."/>
            <person name="Rajput S."/>
            <person name="Deng P."/>
            <person name="Jia W."/>
            <person name="Huang R."/>
            <person name="Zhang M."/>
            <person name="Sun Y."/>
            <person name="Hu J."/>
            <person name="Fu X."/>
            <person name="Schnable P.S."/>
            <person name="Li F."/>
            <person name="Zhang H."/>
            <person name="Feng B."/>
            <person name="Zhu X."/>
            <person name="Liu R."/>
            <person name="Schnable J.C."/>
            <person name="Zhu J.-K."/>
            <person name="Zhang H."/>
        </authorList>
    </citation>
    <scope>NUCLEOTIDE SEQUENCE [LARGE SCALE GENOMIC DNA]</scope>
</reference>
<gene>
    <name evidence="2" type="ORF">C2845_PM11G25760</name>
</gene>
<accession>A0A3L6RUM0</accession>
<evidence type="ECO:0000256" key="1">
    <source>
        <dbReference type="SAM" id="MobiDB-lite"/>
    </source>
</evidence>
<protein>
    <submittedName>
        <fullName evidence="2">Exocyst complex component EXO70B1-like</fullName>
    </submittedName>
</protein>
<sequence>MLFDGAGDRAEADRFLRAVDDLRCLAPPSPAAVGSPRRLLSSGSSTGSGSSAVQVAMARLRLRRILLLHRPPPQPLPPSEENGREER</sequence>
<organism evidence="2 3">
    <name type="scientific">Panicum miliaceum</name>
    <name type="common">Proso millet</name>
    <name type="synonym">Broomcorn millet</name>
    <dbReference type="NCBI Taxonomy" id="4540"/>
    <lineage>
        <taxon>Eukaryota</taxon>
        <taxon>Viridiplantae</taxon>
        <taxon>Streptophyta</taxon>
        <taxon>Embryophyta</taxon>
        <taxon>Tracheophyta</taxon>
        <taxon>Spermatophyta</taxon>
        <taxon>Magnoliopsida</taxon>
        <taxon>Liliopsida</taxon>
        <taxon>Poales</taxon>
        <taxon>Poaceae</taxon>
        <taxon>PACMAD clade</taxon>
        <taxon>Panicoideae</taxon>
        <taxon>Panicodae</taxon>
        <taxon>Paniceae</taxon>
        <taxon>Panicinae</taxon>
        <taxon>Panicum</taxon>
        <taxon>Panicum sect. Panicum</taxon>
    </lineage>
</organism>
<dbReference type="Proteomes" id="UP000275267">
    <property type="component" value="Unassembled WGS sequence"/>
</dbReference>
<feature type="region of interest" description="Disordered" evidence="1">
    <location>
        <begin position="68"/>
        <end position="87"/>
    </location>
</feature>
<dbReference type="EMBL" id="PQIB02000007">
    <property type="protein sequence ID" value="RLN09285.1"/>
    <property type="molecule type" value="Genomic_DNA"/>
</dbReference>
<dbReference type="STRING" id="4540.A0A3L6RUM0"/>
<evidence type="ECO:0000313" key="2">
    <source>
        <dbReference type="EMBL" id="RLN09285.1"/>
    </source>
</evidence>
<evidence type="ECO:0000313" key="3">
    <source>
        <dbReference type="Proteomes" id="UP000275267"/>
    </source>
</evidence>
<keyword evidence="3" id="KW-1185">Reference proteome</keyword>
<proteinExistence type="predicted"/>
<feature type="region of interest" description="Disordered" evidence="1">
    <location>
        <begin position="28"/>
        <end position="52"/>
    </location>
</feature>